<sequence length="28" mass="3213">MEKAVEFKHVTKAYGDVQAVRDLSFTIE</sequence>
<accession>A0A382XB47</accession>
<organism evidence="1">
    <name type="scientific">marine metagenome</name>
    <dbReference type="NCBI Taxonomy" id="408172"/>
    <lineage>
        <taxon>unclassified sequences</taxon>
        <taxon>metagenomes</taxon>
        <taxon>ecological metagenomes</taxon>
    </lineage>
</organism>
<dbReference type="AlphaFoldDB" id="A0A382XB47"/>
<name>A0A382XB47_9ZZZZ</name>
<dbReference type="EMBL" id="UINC01166369">
    <property type="protein sequence ID" value="SVD68282.1"/>
    <property type="molecule type" value="Genomic_DNA"/>
</dbReference>
<gene>
    <name evidence="1" type="ORF">METZ01_LOCUS421136</name>
</gene>
<evidence type="ECO:0000313" key="1">
    <source>
        <dbReference type="EMBL" id="SVD68282.1"/>
    </source>
</evidence>
<proteinExistence type="predicted"/>
<reference evidence="1" key="1">
    <citation type="submission" date="2018-05" db="EMBL/GenBank/DDBJ databases">
        <authorList>
            <person name="Lanie J.A."/>
            <person name="Ng W.-L."/>
            <person name="Kazmierczak K.M."/>
            <person name="Andrzejewski T.M."/>
            <person name="Davidsen T.M."/>
            <person name="Wayne K.J."/>
            <person name="Tettelin H."/>
            <person name="Glass J.I."/>
            <person name="Rusch D."/>
            <person name="Podicherti R."/>
            <person name="Tsui H.-C.T."/>
            <person name="Winkler M.E."/>
        </authorList>
    </citation>
    <scope>NUCLEOTIDE SEQUENCE</scope>
</reference>
<feature type="non-terminal residue" evidence="1">
    <location>
        <position position="28"/>
    </location>
</feature>
<protein>
    <submittedName>
        <fullName evidence="1">Uncharacterized protein</fullName>
    </submittedName>
</protein>